<protein>
    <submittedName>
        <fullName evidence="2">Uncharacterized protein</fullName>
    </submittedName>
</protein>
<evidence type="ECO:0000313" key="3">
    <source>
        <dbReference type="Proteomes" id="UP000464507"/>
    </source>
</evidence>
<dbReference type="RefSeq" id="WP_161885997.1">
    <property type="nucleotide sequence ID" value="NZ_CP017146.1"/>
</dbReference>
<gene>
    <name evidence="2" type="ORF">BHD05_08180</name>
</gene>
<dbReference type="AlphaFoldDB" id="A0A7L5AHW3"/>
<keyword evidence="1" id="KW-0812">Transmembrane</keyword>
<evidence type="ECO:0000313" key="2">
    <source>
        <dbReference type="EMBL" id="QHO69622.1"/>
    </source>
</evidence>
<organism evidence="2 3">
    <name type="scientific">Marisediminicola antarctica</name>
    <dbReference type="NCBI Taxonomy" id="674079"/>
    <lineage>
        <taxon>Bacteria</taxon>
        <taxon>Bacillati</taxon>
        <taxon>Actinomycetota</taxon>
        <taxon>Actinomycetes</taxon>
        <taxon>Micrococcales</taxon>
        <taxon>Microbacteriaceae</taxon>
        <taxon>Marisediminicola</taxon>
    </lineage>
</organism>
<keyword evidence="1" id="KW-0472">Membrane</keyword>
<dbReference type="NCBIfam" id="NF038083">
    <property type="entry name" value="CU044_5270_fam"/>
    <property type="match status" value="1"/>
</dbReference>
<feature type="transmembrane region" description="Helical" evidence="1">
    <location>
        <begin position="54"/>
        <end position="76"/>
    </location>
</feature>
<sequence>MNEVSLLRQISSDAPEPEREAVDQARAALFERIHADAIPGARSVPAKRHRRARWAGLGVLGAGALTVALVATNLLGVGDWRGGADPAAANALNQAALASIDTSDPALLPGQYLLVESNSVYGNTTQVDDGEYVSYLTLNKDKLYVPADQSDEWIWERGARVPYQSFNAEGEALAQREYAAAGQTGETLRAPNAEFYGNSVIPDFEALPKDPQQLLDYIYKTTEGQGISADWMALLWITEALRTGVTPADVRANLYLAVAGIPGVEITEQTANLDGQTGIAIGRYESEDDSRQDIIIDPDTGTLIGERRIDYSGDWGYPANTVRSFTAIKTSVVDSAPGGGTQNGHLDGEGCTDLGSGAFQC</sequence>
<dbReference type="OrthoDB" id="3387554at2"/>
<dbReference type="InterPro" id="IPR047789">
    <property type="entry name" value="CU044_5270-like"/>
</dbReference>
<accession>A0A7L5AHW3</accession>
<keyword evidence="3" id="KW-1185">Reference proteome</keyword>
<keyword evidence="1" id="KW-1133">Transmembrane helix</keyword>
<dbReference type="Proteomes" id="UP000464507">
    <property type="component" value="Chromosome"/>
</dbReference>
<reference evidence="2 3" key="1">
    <citation type="submission" date="2016-09" db="EMBL/GenBank/DDBJ databases">
        <title>Complete genome sequence of microbes from the polar regions.</title>
        <authorList>
            <person name="Liao L."/>
            <person name="Chen B."/>
        </authorList>
    </citation>
    <scope>NUCLEOTIDE SEQUENCE [LARGE SCALE GENOMIC DNA]</scope>
    <source>
        <strain evidence="2 3">ZS314</strain>
    </source>
</reference>
<dbReference type="EMBL" id="CP017146">
    <property type="protein sequence ID" value="QHO69622.1"/>
    <property type="molecule type" value="Genomic_DNA"/>
</dbReference>
<name>A0A7L5AHW3_9MICO</name>
<proteinExistence type="predicted"/>
<dbReference type="KEGG" id="mant:BHD05_08180"/>
<evidence type="ECO:0000256" key="1">
    <source>
        <dbReference type="SAM" id="Phobius"/>
    </source>
</evidence>